<dbReference type="SUPFAM" id="SSF56112">
    <property type="entry name" value="Protein kinase-like (PK-like)"/>
    <property type="match status" value="1"/>
</dbReference>
<dbReference type="InterPro" id="IPR011009">
    <property type="entry name" value="Kinase-like_dom_sf"/>
</dbReference>
<keyword evidence="2" id="KW-0812">Transmembrane</keyword>
<evidence type="ECO:0000313" key="5">
    <source>
        <dbReference type="Proteomes" id="UP001642520"/>
    </source>
</evidence>
<accession>A0ABP1PBF1</accession>
<evidence type="ECO:0000256" key="1">
    <source>
        <dbReference type="ARBA" id="ARBA00009670"/>
    </source>
</evidence>
<keyword evidence="5" id="KW-1185">Reference proteome</keyword>
<feature type="domain" description="Protein kinase" evidence="3">
    <location>
        <begin position="190"/>
        <end position="601"/>
    </location>
</feature>
<proteinExistence type="inferred from homology"/>
<gene>
    <name evidence="4" type="ORF">XYLVIOL_LOCUS9406</name>
</gene>
<reference evidence="4 5" key="1">
    <citation type="submission" date="2024-08" db="EMBL/GenBank/DDBJ databases">
        <authorList>
            <person name="Will J Nash"/>
            <person name="Angela Man"/>
            <person name="Seanna McTaggart"/>
            <person name="Kendall Baker"/>
            <person name="Tom Barker"/>
            <person name="Leah Catchpole"/>
            <person name="Alex Durrant"/>
            <person name="Karim Gharbi"/>
            <person name="Naomi Irish"/>
            <person name="Gemy Kaithakottil"/>
            <person name="Debby Ku"/>
            <person name="Aaliyah Providence"/>
            <person name="Felix Shaw"/>
            <person name="David Swarbreck"/>
            <person name="Chris Watkins"/>
            <person name="Ann M. McCartney"/>
            <person name="Giulio Formenti"/>
            <person name="Alice Mouton"/>
            <person name="Noel Vella"/>
            <person name="Bjorn M von Reumont"/>
            <person name="Adriana Vella"/>
            <person name="Wilfried Haerty"/>
        </authorList>
    </citation>
    <scope>NUCLEOTIDE SEQUENCE [LARGE SCALE GENOMIC DNA]</scope>
</reference>
<keyword evidence="2" id="KW-1133">Transmembrane helix</keyword>
<name>A0ABP1PBF1_XYLVO</name>
<dbReference type="InterPro" id="IPR004147">
    <property type="entry name" value="ABC1_dom"/>
</dbReference>
<dbReference type="Pfam" id="PF03109">
    <property type="entry name" value="ABC1"/>
    <property type="match status" value="1"/>
</dbReference>
<dbReference type="InterPro" id="IPR052402">
    <property type="entry name" value="ADCK_kinase"/>
</dbReference>
<comment type="caution">
    <text evidence="4">The sequence shown here is derived from an EMBL/GenBank/DDBJ whole genome shotgun (WGS) entry which is preliminary data.</text>
</comment>
<keyword evidence="2" id="KW-0472">Membrane</keyword>
<comment type="similarity">
    <text evidence="1">Belongs to the protein kinase superfamily. ADCK protein kinase family.</text>
</comment>
<dbReference type="PANTHER" id="PTHR45890">
    <property type="entry name" value="AARF DOMAIN CONTAINING KINASE 2 (PREDICTED)"/>
    <property type="match status" value="1"/>
</dbReference>
<organism evidence="4 5">
    <name type="scientific">Xylocopa violacea</name>
    <name type="common">Violet carpenter bee</name>
    <name type="synonym">Apis violacea</name>
    <dbReference type="NCBI Taxonomy" id="135666"/>
    <lineage>
        <taxon>Eukaryota</taxon>
        <taxon>Metazoa</taxon>
        <taxon>Ecdysozoa</taxon>
        <taxon>Arthropoda</taxon>
        <taxon>Hexapoda</taxon>
        <taxon>Insecta</taxon>
        <taxon>Pterygota</taxon>
        <taxon>Neoptera</taxon>
        <taxon>Endopterygota</taxon>
        <taxon>Hymenoptera</taxon>
        <taxon>Apocrita</taxon>
        <taxon>Aculeata</taxon>
        <taxon>Apoidea</taxon>
        <taxon>Anthophila</taxon>
        <taxon>Apidae</taxon>
        <taxon>Xylocopa</taxon>
        <taxon>Xylocopa</taxon>
    </lineage>
</organism>
<dbReference type="InterPro" id="IPR044095">
    <property type="entry name" value="ADCK2_dom"/>
</dbReference>
<feature type="transmembrane region" description="Helical" evidence="2">
    <location>
        <begin position="87"/>
        <end position="110"/>
    </location>
</feature>
<evidence type="ECO:0000313" key="4">
    <source>
        <dbReference type="EMBL" id="CAL7949456.1"/>
    </source>
</evidence>
<evidence type="ECO:0000256" key="2">
    <source>
        <dbReference type="SAM" id="Phobius"/>
    </source>
</evidence>
<dbReference type="CDD" id="cd13971">
    <property type="entry name" value="ADCK2-like"/>
    <property type="match status" value="1"/>
</dbReference>
<dbReference type="EMBL" id="CAXAJV020001300">
    <property type="protein sequence ID" value="CAL7949456.1"/>
    <property type="molecule type" value="Genomic_DNA"/>
</dbReference>
<protein>
    <recommendedName>
        <fullName evidence="3">Protein kinase domain-containing protein</fullName>
    </recommendedName>
</protein>
<dbReference type="InterPro" id="IPR000719">
    <property type="entry name" value="Prot_kinase_dom"/>
</dbReference>
<dbReference type="Proteomes" id="UP001642520">
    <property type="component" value="Unassembled WGS sequence"/>
</dbReference>
<dbReference type="Gene3D" id="1.10.510.10">
    <property type="entry name" value="Transferase(Phosphotransferase) domain 1"/>
    <property type="match status" value="1"/>
</dbReference>
<sequence length="601" mass="68603">MALYPNFSRVFRFNKFFETKGEKWQRKGYAAPIQFNPSLAGSVNNLVNSKRAIKAILIHFYKPQLQGHVYKNDLLIKDTKDASFFDVILIVARIFVIGFVVTGLAIAYLVTRVTHGHVFPMILRKSIEFLGPIFIKFGQWVSTRKDLFPEDICYTLSKLQRSVSSHSWIYTKQLLKAVYGSNWRNVFVKFEHEVPIGSGCCAQVYKAWVDLNAQVEVSRKPQIPLFIQIAESLKLGSLVTIIGNYVLDNGISLAKLYPNYFTRRKNKIISERTLNDNVCESQHCNDQSKLQPVAVKVLHPGIRGQLRRDLFIMRTICKYATYIVPQLQWLSLTDCIDEFSQIMENQVDMNLEAANLIRFSKNFSEKKDVVFPQPYSNFTQCEVLVESFHEGSPISDYLDNRDTKLQERLAKLGIKTILKMVFSDNFIHCDLHPGNILVQTNREPTGKISAWFSKFIDCNYLSNYPRLIILDCGLVVSLNDQCRQNLRNVFRSVLMGNGELAAEYMLEHSPRLSADPDGFKTAIKNIVDSHFRSDVNVTVSTVVTELFSAMVRHKVKQDGSFSSVILSMVVVEGLGRSLDPNIDIFTEVVPFVFTSITVYDD</sequence>
<dbReference type="PANTHER" id="PTHR45890:SF1">
    <property type="entry name" value="AARF DOMAIN CONTAINING KINASE 2"/>
    <property type="match status" value="1"/>
</dbReference>
<evidence type="ECO:0000259" key="3">
    <source>
        <dbReference type="PROSITE" id="PS50011"/>
    </source>
</evidence>
<dbReference type="PROSITE" id="PS50011">
    <property type="entry name" value="PROTEIN_KINASE_DOM"/>
    <property type="match status" value="1"/>
</dbReference>